<dbReference type="AlphaFoldDB" id="A0A4Y1Z8U8"/>
<gene>
    <name evidence="1" type="ORF">NBRC111894_875</name>
</gene>
<comment type="caution">
    <text evidence="1">The sequence shown here is derived from an EMBL/GenBank/DDBJ whole genome shotgun (WGS) entry which is preliminary data.</text>
</comment>
<reference evidence="1 2" key="1">
    <citation type="submission" date="2017-11" db="EMBL/GenBank/DDBJ databases">
        <title>Draft Genome Sequence of Sporolactobacillus inulinus NBRC 111894 Isolated from Koso, a Japanese Sugar-Vegetable Fermented Beverage.</title>
        <authorList>
            <person name="Chiou T.Y."/>
            <person name="Oshima K."/>
            <person name="Suda W."/>
            <person name="Hattori M."/>
            <person name="Takahashi T."/>
        </authorList>
    </citation>
    <scope>NUCLEOTIDE SEQUENCE [LARGE SCALE GENOMIC DNA]</scope>
    <source>
        <strain evidence="1 2">NBRC111894</strain>
    </source>
</reference>
<dbReference type="Proteomes" id="UP000319716">
    <property type="component" value="Unassembled WGS sequence"/>
</dbReference>
<dbReference type="EMBL" id="BEXB01000005">
    <property type="protein sequence ID" value="GAY75321.1"/>
    <property type="molecule type" value="Genomic_DNA"/>
</dbReference>
<evidence type="ECO:0000313" key="1">
    <source>
        <dbReference type="EMBL" id="GAY75321.1"/>
    </source>
</evidence>
<accession>A0A4Y1Z8U8</accession>
<organism evidence="1 2">
    <name type="scientific">Sporolactobacillus inulinus</name>
    <dbReference type="NCBI Taxonomy" id="2078"/>
    <lineage>
        <taxon>Bacteria</taxon>
        <taxon>Bacillati</taxon>
        <taxon>Bacillota</taxon>
        <taxon>Bacilli</taxon>
        <taxon>Bacillales</taxon>
        <taxon>Sporolactobacillaceae</taxon>
        <taxon>Sporolactobacillus</taxon>
    </lineage>
</organism>
<sequence>MSIGTKASLPALWHLNHEHSKKREGQMALSFFSLRGTL</sequence>
<protein>
    <submittedName>
        <fullName evidence="1">Uncharacterized protein</fullName>
    </submittedName>
</protein>
<proteinExistence type="predicted"/>
<evidence type="ECO:0000313" key="2">
    <source>
        <dbReference type="Proteomes" id="UP000319716"/>
    </source>
</evidence>
<name>A0A4Y1Z8U8_9BACL</name>